<comment type="similarity">
    <text evidence="2">Belongs to the GINS2/PSF2 family.</text>
</comment>
<evidence type="ECO:0000313" key="10">
    <source>
        <dbReference type="Proteomes" id="UP001213623"/>
    </source>
</evidence>
<feature type="region of interest" description="Disordered" evidence="7">
    <location>
        <begin position="83"/>
        <end position="106"/>
    </location>
</feature>
<dbReference type="InterPro" id="IPR036224">
    <property type="entry name" value="GINS_bundle-like_dom_sf"/>
</dbReference>
<evidence type="ECO:0000313" key="9">
    <source>
        <dbReference type="EMBL" id="WFD25857.1"/>
    </source>
</evidence>
<dbReference type="GO" id="GO:0006260">
    <property type="term" value="P:DNA replication"/>
    <property type="evidence" value="ECO:0007669"/>
    <property type="project" value="UniProtKB-KW"/>
</dbReference>
<dbReference type="EMBL" id="CP119893">
    <property type="protein sequence ID" value="WFD25857.1"/>
    <property type="molecule type" value="Genomic_DNA"/>
</dbReference>
<dbReference type="Gene3D" id="1.20.58.1020">
    <property type="match status" value="1"/>
</dbReference>
<dbReference type="AlphaFoldDB" id="A0AAF0EG82"/>
<evidence type="ECO:0000256" key="7">
    <source>
        <dbReference type="SAM" id="MobiDB-lite"/>
    </source>
</evidence>
<dbReference type="PANTHER" id="PTHR12772">
    <property type="entry name" value="DNA REPLICATION COMPLEX GINS PROTEIN PSF2"/>
    <property type="match status" value="1"/>
</dbReference>
<evidence type="ECO:0000256" key="4">
    <source>
        <dbReference type="ARBA" id="ARBA00015139"/>
    </source>
</evidence>
<dbReference type="InterPro" id="IPR007257">
    <property type="entry name" value="GINS_Psf2"/>
</dbReference>
<dbReference type="GO" id="GO:0000727">
    <property type="term" value="P:double-strand break repair via break-induced replication"/>
    <property type="evidence" value="ECO:0007669"/>
    <property type="project" value="TreeGrafter"/>
</dbReference>
<dbReference type="PANTHER" id="PTHR12772:SF0">
    <property type="entry name" value="DNA REPLICATION COMPLEX GINS PROTEIN PSF2"/>
    <property type="match status" value="1"/>
</dbReference>
<feature type="domain" description="GINS subunit" evidence="8">
    <location>
        <begin position="15"/>
        <end position="75"/>
    </location>
</feature>
<keyword evidence="6" id="KW-0539">Nucleus</keyword>
<comment type="subcellular location">
    <subcellularLocation>
        <location evidence="1">Nucleus</location>
    </subcellularLocation>
</comment>
<dbReference type="Pfam" id="PF05916">
    <property type="entry name" value="Sld5"/>
    <property type="match status" value="1"/>
</dbReference>
<dbReference type="SUPFAM" id="SSF158573">
    <property type="entry name" value="GINS helical bundle-like"/>
    <property type="match status" value="1"/>
</dbReference>
<dbReference type="GO" id="GO:0000811">
    <property type="term" value="C:GINS complex"/>
    <property type="evidence" value="ECO:0007669"/>
    <property type="project" value="TreeGrafter"/>
</dbReference>
<keyword evidence="5" id="KW-0235">DNA replication</keyword>
<gene>
    <name evidence="9" type="primary">PSF2</name>
    <name evidence="9" type="ORF">MNAN1_000824</name>
</gene>
<organism evidence="9 10">
    <name type="scientific">Malassezia nana</name>
    <dbReference type="NCBI Taxonomy" id="180528"/>
    <lineage>
        <taxon>Eukaryota</taxon>
        <taxon>Fungi</taxon>
        <taxon>Dikarya</taxon>
        <taxon>Basidiomycota</taxon>
        <taxon>Ustilaginomycotina</taxon>
        <taxon>Malasseziomycetes</taxon>
        <taxon>Malasseziales</taxon>
        <taxon>Malasseziaceae</taxon>
        <taxon>Malassezia</taxon>
    </lineage>
</organism>
<sequence>MSLPASTRYGVLPTEMDAAEDIPSSSKIRALLKDLREARQSKILAGFEMINGAHLEMSNISSMEICELRPFFHTALTQLHALQAPTEPKEEPVAQDDDEDIAVRRH</sequence>
<evidence type="ECO:0000256" key="6">
    <source>
        <dbReference type="ARBA" id="ARBA00023242"/>
    </source>
</evidence>
<proteinExistence type="inferred from homology"/>
<keyword evidence="10" id="KW-1185">Reference proteome</keyword>
<name>A0AAF0EG82_9BASI</name>
<evidence type="ECO:0000256" key="2">
    <source>
        <dbReference type="ARBA" id="ARBA00010565"/>
    </source>
</evidence>
<accession>A0AAF0EG82</accession>
<reference evidence="9" key="1">
    <citation type="submission" date="2023-03" db="EMBL/GenBank/DDBJ databases">
        <title>Mating type loci evolution in Malassezia.</title>
        <authorList>
            <person name="Coelho M.A."/>
        </authorList>
    </citation>
    <scope>NUCLEOTIDE SEQUENCE</scope>
    <source>
        <strain evidence="9">CBS 9557</strain>
    </source>
</reference>
<evidence type="ECO:0000256" key="1">
    <source>
        <dbReference type="ARBA" id="ARBA00004123"/>
    </source>
</evidence>
<evidence type="ECO:0000259" key="8">
    <source>
        <dbReference type="Pfam" id="PF05916"/>
    </source>
</evidence>
<evidence type="ECO:0000256" key="5">
    <source>
        <dbReference type="ARBA" id="ARBA00022705"/>
    </source>
</evidence>
<evidence type="ECO:0000256" key="3">
    <source>
        <dbReference type="ARBA" id="ARBA00013969"/>
    </source>
</evidence>
<protein>
    <recommendedName>
        <fullName evidence="4">DNA replication complex GINS protein PSF2</fullName>
    </recommendedName>
    <alternativeName>
        <fullName evidence="3">DNA replication complex GINS protein psf2</fullName>
    </alternativeName>
</protein>
<dbReference type="CDD" id="cd11712">
    <property type="entry name" value="GINS_A_psf2"/>
    <property type="match status" value="1"/>
</dbReference>
<dbReference type="InterPro" id="IPR021151">
    <property type="entry name" value="GINS_A"/>
</dbReference>
<dbReference type="Proteomes" id="UP001213623">
    <property type="component" value="Chromosome 2"/>
</dbReference>